<dbReference type="EMBL" id="CP046125">
    <property type="protein sequence ID" value="QGN31397.1"/>
    <property type="molecule type" value="Genomic_DNA"/>
</dbReference>
<keyword evidence="1" id="KW-0614">Plasmid</keyword>
<dbReference type="AlphaFoldDB" id="A0ABD6Z5I4"/>
<dbReference type="Proteomes" id="UP000422837">
    <property type="component" value="Plasmid unnamed2"/>
</dbReference>
<proteinExistence type="predicted"/>
<protein>
    <submittedName>
        <fullName evidence="1">Uncharacterized protein</fullName>
    </submittedName>
</protein>
<gene>
    <name evidence="1" type="ORF">GFU50_18095</name>
</gene>
<geneLocation type="plasmid" evidence="1 2">
    <name>unnamed2</name>
</geneLocation>
<dbReference type="RefSeq" id="WP_060792648.1">
    <property type="nucleotide sequence ID" value="NZ_BAAAXK010000006.1"/>
</dbReference>
<reference evidence="1 2" key="1">
    <citation type="submission" date="2019-11" db="EMBL/GenBank/DDBJ databases">
        <title>Detection and genome characteristic of a blood enterococcus casselifavus isolate from Zhengzhou,china.</title>
        <authorList>
            <person name="Wen P."/>
        </authorList>
    </citation>
    <scope>NUCLEOTIDE SEQUENCE [LARGE SCALE GENOMIC DNA]</scope>
    <source>
        <strain evidence="1 2">EC291</strain>
        <plasmid evidence="1 2">unnamed2</plasmid>
    </source>
</reference>
<sequence>MAFQSERWATIQVTAGNLEGARQYQQLFLDKKYAPKADYNVLLKLFQSKAKGWIQGGVITALGYLSFPTGVFATVATLCTSMIDVIGKQAAATEYDQLIAGRKAVEEVKSYISKNNYKMAEVTFRLRTYENPATGHRVSFFLGNSKNISAAYEIKRVQLQNGKWLEK</sequence>
<evidence type="ECO:0000313" key="1">
    <source>
        <dbReference type="EMBL" id="QGN31397.1"/>
    </source>
</evidence>
<name>A0ABD6Z5I4_ENTCA</name>
<accession>A0ABD6Z5I4</accession>
<organism evidence="1 2">
    <name type="scientific">Enterococcus casseliflavus</name>
    <name type="common">Enterococcus flavescens</name>
    <dbReference type="NCBI Taxonomy" id="37734"/>
    <lineage>
        <taxon>Bacteria</taxon>
        <taxon>Bacillati</taxon>
        <taxon>Bacillota</taxon>
        <taxon>Bacilli</taxon>
        <taxon>Lactobacillales</taxon>
        <taxon>Enterococcaceae</taxon>
        <taxon>Enterococcus</taxon>
    </lineage>
</organism>
<evidence type="ECO:0000313" key="2">
    <source>
        <dbReference type="Proteomes" id="UP000422837"/>
    </source>
</evidence>